<dbReference type="EMBL" id="JADIMZ010000110">
    <property type="protein sequence ID" value="MBO8433115.1"/>
    <property type="molecule type" value="Genomic_DNA"/>
</dbReference>
<dbReference type="InterPro" id="IPR039461">
    <property type="entry name" value="Peptidase_M49"/>
</dbReference>
<evidence type="ECO:0000256" key="1">
    <source>
        <dbReference type="ARBA" id="ARBA00022723"/>
    </source>
</evidence>
<organism evidence="3 4">
    <name type="scientific">Candidatus Pullibacteroides excrementavium</name>
    <dbReference type="NCBI Taxonomy" id="2840905"/>
    <lineage>
        <taxon>Bacteria</taxon>
        <taxon>Pseudomonadati</taxon>
        <taxon>Bacteroidota</taxon>
        <taxon>Bacteroidia</taxon>
        <taxon>Bacteroidales</taxon>
        <taxon>Candidatus Pullibacteroides</taxon>
    </lineage>
</organism>
<sequence>MKKVFLFAGISALLLSSCGNKQTQPKADDGTVMGYARVELKADLSRFSDNDRKMMGYLCDAADIMNDLFWQQAFTGNKDQLLSAIKNDTLRKFAEINYGPWDRLDGNKPFLNGYVQKPLGANFYPGEMTSEEFDALKDPDKTSLYTMIRRDDKGKLRVIWYHDFFKEEINQAAALLDSAAALATDAGFRNYLTQRAEALRTDQYYESDLAWMDAKTSDIDFVIGPIENYEDAMYGYKAAYESFLLIKDPEWSAKLAKYSALLPDLQKELPVDGKYKAEMPGTDSDLNVYDVILYRGDCNAGGKTIAINLPNDERVHIQKGTRKLQLKNAMQAKFDKILMPISEIVMDPEQQKMVDFNSFFENVTFHEVAHGLGVKNTINGQGTVRSALMETYTTIEEAKADIMGLYIVDQLYKKGEMSGTSVENNYITFFAGIFRSVRFGAASAHGKANMLCFNWMKDNGAFSRSEEGVYTVDLEKMKAATVSLMAQILKFQAEGDYEGVKEWIEEKSVISPELQQDLDRIAAADIAKDIYFVQGKSVLGL</sequence>
<reference evidence="3" key="2">
    <citation type="journal article" date="2021" name="PeerJ">
        <title>Extensive microbial diversity within the chicken gut microbiome revealed by metagenomics and culture.</title>
        <authorList>
            <person name="Gilroy R."/>
            <person name="Ravi A."/>
            <person name="Getino M."/>
            <person name="Pursley I."/>
            <person name="Horton D.L."/>
            <person name="Alikhan N.F."/>
            <person name="Baker D."/>
            <person name="Gharbi K."/>
            <person name="Hall N."/>
            <person name="Watson M."/>
            <person name="Adriaenssens E.M."/>
            <person name="Foster-Nyarko E."/>
            <person name="Jarju S."/>
            <person name="Secka A."/>
            <person name="Antonio M."/>
            <person name="Oren A."/>
            <person name="Chaudhuri R.R."/>
            <person name="La Ragione R."/>
            <person name="Hildebrand F."/>
            <person name="Pallen M.J."/>
        </authorList>
    </citation>
    <scope>NUCLEOTIDE SEQUENCE</scope>
    <source>
        <strain evidence="3">2889</strain>
    </source>
</reference>
<name>A0A9D9GZR3_9BACT</name>
<dbReference type="AlphaFoldDB" id="A0A9D9GZR3"/>
<dbReference type="PROSITE" id="PS51257">
    <property type="entry name" value="PROKAR_LIPOPROTEIN"/>
    <property type="match status" value="1"/>
</dbReference>
<dbReference type="GO" id="GO:0005737">
    <property type="term" value="C:cytoplasm"/>
    <property type="evidence" value="ECO:0007669"/>
    <property type="project" value="TreeGrafter"/>
</dbReference>
<dbReference type="Gene3D" id="3.30.540.30">
    <property type="match status" value="1"/>
</dbReference>
<comment type="caution">
    <text evidence="3">The sequence shown here is derived from an EMBL/GenBank/DDBJ whole genome shotgun (WGS) entry which is preliminary data.</text>
</comment>
<dbReference type="PANTHER" id="PTHR23422">
    <property type="entry name" value="DIPEPTIDYL PEPTIDASE III-RELATED"/>
    <property type="match status" value="1"/>
</dbReference>
<accession>A0A9D9GZR3</accession>
<dbReference type="Proteomes" id="UP000823612">
    <property type="component" value="Unassembled WGS sequence"/>
</dbReference>
<keyword evidence="1" id="KW-0479">Metal-binding</keyword>
<dbReference type="GO" id="GO:0008239">
    <property type="term" value="F:dipeptidyl-peptidase activity"/>
    <property type="evidence" value="ECO:0007669"/>
    <property type="project" value="TreeGrafter"/>
</dbReference>
<dbReference type="GO" id="GO:0046872">
    <property type="term" value="F:metal ion binding"/>
    <property type="evidence" value="ECO:0007669"/>
    <property type="project" value="UniProtKB-KW"/>
</dbReference>
<dbReference type="PANTHER" id="PTHR23422:SF9">
    <property type="entry name" value="ZN-DEPENDENT HYDROLASE"/>
    <property type="match status" value="1"/>
</dbReference>
<protein>
    <submittedName>
        <fullName evidence="3">Zn-dependent hydrolase</fullName>
    </submittedName>
</protein>
<evidence type="ECO:0000256" key="2">
    <source>
        <dbReference type="ARBA" id="ARBA00022801"/>
    </source>
</evidence>
<gene>
    <name evidence="3" type="ORF">IAB08_07470</name>
</gene>
<reference evidence="3" key="1">
    <citation type="submission" date="2020-10" db="EMBL/GenBank/DDBJ databases">
        <authorList>
            <person name="Gilroy R."/>
        </authorList>
    </citation>
    <scope>NUCLEOTIDE SEQUENCE</scope>
    <source>
        <strain evidence="3">2889</strain>
    </source>
</reference>
<evidence type="ECO:0000313" key="4">
    <source>
        <dbReference type="Proteomes" id="UP000823612"/>
    </source>
</evidence>
<keyword evidence="2 3" id="KW-0378">Hydrolase</keyword>
<evidence type="ECO:0000313" key="3">
    <source>
        <dbReference type="EMBL" id="MBO8433115.1"/>
    </source>
</evidence>
<dbReference type="Pfam" id="PF03571">
    <property type="entry name" value="Peptidase_M49"/>
    <property type="match status" value="1"/>
</dbReference>
<proteinExistence type="predicted"/>